<name>A0A0G0PQI5_9BACT</name>
<dbReference type="EMBL" id="LBVU01000005">
    <property type="protein sequence ID" value="KKQ91596.1"/>
    <property type="molecule type" value="Genomic_DNA"/>
</dbReference>
<dbReference type="AlphaFoldDB" id="A0A0G0PQI5"/>
<accession>A0A0G0PQI5</accession>
<proteinExistence type="predicted"/>
<organism evidence="2 3">
    <name type="scientific">Candidatus Woesebacteria bacterium GW2011_GWB1_39_10</name>
    <dbReference type="NCBI Taxonomy" id="1618572"/>
    <lineage>
        <taxon>Bacteria</taxon>
        <taxon>Candidatus Woeseibacteriota</taxon>
    </lineage>
</organism>
<reference evidence="2 3" key="1">
    <citation type="journal article" date="2015" name="Nature">
        <title>rRNA introns, odd ribosomes, and small enigmatic genomes across a large radiation of phyla.</title>
        <authorList>
            <person name="Brown C.T."/>
            <person name="Hug L.A."/>
            <person name="Thomas B.C."/>
            <person name="Sharon I."/>
            <person name="Castelle C.J."/>
            <person name="Singh A."/>
            <person name="Wilkins M.J."/>
            <person name="Williams K.H."/>
            <person name="Banfield J.F."/>
        </authorList>
    </citation>
    <scope>NUCLEOTIDE SEQUENCE [LARGE SCALE GENOMIC DNA]</scope>
</reference>
<gene>
    <name evidence="2" type="ORF">UT17_C0005G0034</name>
</gene>
<evidence type="ECO:0000313" key="3">
    <source>
        <dbReference type="Proteomes" id="UP000034774"/>
    </source>
</evidence>
<feature type="transmembrane region" description="Helical" evidence="1">
    <location>
        <begin position="20"/>
        <end position="42"/>
    </location>
</feature>
<protein>
    <submittedName>
        <fullName evidence="2">Uncharacterized protein</fullName>
    </submittedName>
</protein>
<dbReference type="Proteomes" id="UP000034774">
    <property type="component" value="Unassembled WGS sequence"/>
</dbReference>
<keyword evidence="1" id="KW-0472">Membrane</keyword>
<evidence type="ECO:0000313" key="2">
    <source>
        <dbReference type="EMBL" id="KKQ91596.1"/>
    </source>
</evidence>
<dbReference type="STRING" id="1618572.UT17_C0005G0034"/>
<sequence length="304" mass="32626">MRGIRYWYSNTNTNQTRNILLTCAVVAVLALILIGFGIASVVPKPEAPAATEAPALPTATFVPPTATPALPTPTPVILPTATTIPSLIQSDDWKLTWLSGADKDRGDGTTFRQSTSKWNLRKVAPELWPTFPNVPNPLVPEFRVINGNQVPDGLESAMDETNFCQQLAGEACHVPVAAMHYLYFSGDYDIPNVGSCKENGNRIGCMLVIVNVGGVTSDFTGVFGQGFRLHARYFNGNALDMGIWALTSHGANTMMNLNSALNPTNLQNAGANCSVPIGCKGVHIQVVFVSGNELLLDLTTLVTR</sequence>
<comment type="caution">
    <text evidence="2">The sequence shown here is derived from an EMBL/GenBank/DDBJ whole genome shotgun (WGS) entry which is preliminary data.</text>
</comment>
<keyword evidence="1" id="KW-1133">Transmembrane helix</keyword>
<keyword evidence="1" id="KW-0812">Transmembrane</keyword>
<evidence type="ECO:0000256" key="1">
    <source>
        <dbReference type="SAM" id="Phobius"/>
    </source>
</evidence>